<dbReference type="RefSeq" id="XP_013902217.1">
    <property type="nucleotide sequence ID" value="XM_014046763.1"/>
</dbReference>
<dbReference type="EMBL" id="KK100895">
    <property type="protein sequence ID" value="KIZ03198.1"/>
    <property type="molecule type" value="Genomic_DNA"/>
</dbReference>
<dbReference type="OrthoDB" id="8693905at2759"/>
<dbReference type="GeneID" id="25737635"/>
<protein>
    <submittedName>
        <fullName evidence="1">Uncharacterized protein</fullName>
    </submittedName>
</protein>
<keyword evidence="2" id="KW-1185">Reference proteome</keyword>
<name>A0A0D2JX57_9CHLO</name>
<sequence>MRALRWLTGEASVLPAIKDAGAINQLVPFLSREREAAAGPEAQLEALHALYNICKFNKRVHLEVAATAGIVQHLCRFALESSPALSQQQQQQQQQPAVLDPLTGAAAAEARRAAVRGFVVPMLIGMASTSSSTRAKLWACSGLDIFLQLLGEEDSQMQVGLLRALDTWLLEDHARVEHRLVAPQAVGQLVELFATACRQRDMATMPQMLDSLKLMLSRSSKLSVAMATGGLVPPLLEPLASPPGGGAPILRARLLEILRVLYEHHPRPKEFIMKFRIQDVLRRLLESEGRGEDAVKLEAQKLLNAFHINVLL</sequence>
<dbReference type="AlphaFoldDB" id="A0A0D2JX57"/>
<organism evidence="1 2">
    <name type="scientific">Monoraphidium neglectum</name>
    <dbReference type="NCBI Taxonomy" id="145388"/>
    <lineage>
        <taxon>Eukaryota</taxon>
        <taxon>Viridiplantae</taxon>
        <taxon>Chlorophyta</taxon>
        <taxon>core chlorophytes</taxon>
        <taxon>Chlorophyceae</taxon>
        <taxon>CS clade</taxon>
        <taxon>Sphaeropleales</taxon>
        <taxon>Selenastraceae</taxon>
        <taxon>Monoraphidium</taxon>
    </lineage>
</organism>
<proteinExistence type="predicted"/>
<dbReference type="SUPFAM" id="SSF48371">
    <property type="entry name" value="ARM repeat"/>
    <property type="match status" value="1"/>
</dbReference>
<dbReference type="Proteomes" id="UP000054498">
    <property type="component" value="Unassembled WGS sequence"/>
</dbReference>
<dbReference type="STRING" id="145388.A0A0D2JX57"/>
<accession>A0A0D2JX57</accession>
<dbReference type="Gene3D" id="1.25.10.10">
    <property type="entry name" value="Leucine-rich Repeat Variant"/>
    <property type="match status" value="2"/>
</dbReference>
<gene>
    <name evidence="1" type="ORF">MNEG_4758</name>
</gene>
<evidence type="ECO:0000313" key="2">
    <source>
        <dbReference type="Proteomes" id="UP000054498"/>
    </source>
</evidence>
<reference evidence="1 2" key="1">
    <citation type="journal article" date="2013" name="BMC Genomics">
        <title>Reconstruction of the lipid metabolism for the microalga Monoraphidium neglectum from its genome sequence reveals characteristics suitable for biofuel production.</title>
        <authorList>
            <person name="Bogen C."/>
            <person name="Al-Dilaimi A."/>
            <person name="Albersmeier A."/>
            <person name="Wichmann J."/>
            <person name="Grundmann M."/>
            <person name="Rupp O."/>
            <person name="Lauersen K.J."/>
            <person name="Blifernez-Klassen O."/>
            <person name="Kalinowski J."/>
            <person name="Goesmann A."/>
            <person name="Mussgnug J.H."/>
            <person name="Kruse O."/>
        </authorList>
    </citation>
    <scope>NUCLEOTIDE SEQUENCE [LARGE SCALE GENOMIC DNA]</scope>
    <source>
        <strain evidence="1 2">SAG 48.87</strain>
    </source>
</reference>
<dbReference type="KEGG" id="mng:MNEG_4758"/>
<evidence type="ECO:0000313" key="1">
    <source>
        <dbReference type="EMBL" id="KIZ03198.1"/>
    </source>
</evidence>
<dbReference type="InterPro" id="IPR016024">
    <property type="entry name" value="ARM-type_fold"/>
</dbReference>
<dbReference type="InterPro" id="IPR011989">
    <property type="entry name" value="ARM-like"/>
</dbReference>